<dbReference type="EMBL" id="GGEC01076339">
    <property type="protein sequence ID" value="MBX56823.1"/>
    <property type="molecule type" value="Transcribed_RNA"/>
</dbReference>
<reference evidence="1" key="1">
    <citation type="submission" date="2018-02" db="EMBL/GenBank/DDBJ databases">
        <title>Rhizophora mucronata_Transcriptome.</title>
        <authorList>
            <person name="Meera S.P."/>
            <person name="Sreeshan A."/>
            <person name="Augustine A."/>
        </authorList>
    </citation>
    <scope>NUCLEOTIDE SEQUENCE</scope>
    <source>
        <tissue evidence="1">Leaf</tissue>
    </source>
</reference>
<sequence length="33" mass="3993">MSYNHCFSPSISWEVVNYTLNWECFNLLQQLEP</sequence>
<dbReference type="AlphaFoldDB" id="A0A2P2PQ26"/>
<name>A0A2P2PQ26_RHIMU</name>
<accession>A0A2P2PQ26</accession>
<organism evidence="1">
    <name type="scientific">Rhizophora mucronata</name>
    <name type="common">Asiatic mangrove</name>
    <dbReference type="NCBI Taxonomy" id="61149"/>
    <lineage>
        <taxon>Eukaryota</taxon>
        <taxon>Viridiplantae</taxon>
        <taxon>Streptophyta</taxon>
        <taxon>Embryophyta</taxon>
        <taxon>Tracheophyta</taxon>
        <taxon>Spermatophyta</taxon>
        <taxon>Magnoliopsida</taxon>
        <taxon>eudicotyledons</taxon>
        <taxon>Gunneridae</taxon>
        <taxon>Pentapetalae</taxon>
        <taxon>rosids</taxon>
        <taxon>fabids</taxon>
        <taxon>Malpighiales</taxon>
        <taxon>Rhizophoraceae</taxon>
        <taxon>Rhizophora</taxon>
    </lineage>
</organism>
<protein>
    <submittedName>
        <fullName evidence="1">Uncharacterized protein</fullName>
    </submittedName>
</protein>
<proteinExistence type="predicted"/>
<evidence type="ECO:0000313" key="1">
    <source>
        <dbReference type="EMBL" id="MBX56823.1"/>
    </source>
</evidence>